<dbReference type="AlphaFoldDB" id="A0A1T4XBC6"/>
<gene>
    <name evidence="2" type="ORF">SAMN06295879_1014</name>
</gene>
<accession>A0A1T4XBC6</accession>
<feature type="region of interest" description="Disordered" evidence="1">
    <location>
        <begin position="1"/>
        <end position="22"/>
    </location>
</feature>
<dbReference type="Proteomes" id="UP000189735">
    <property type="component" value="Unassembled WGS sequence"/>
</dbReference>
<reference evidence="3" key="1">
    <citation type="submission" date="2017-02" db="EMBL/GenBank/DDBJ databases">
        <authorList>
            <person name="Varghese N."/>
            <person name="Submissions S."/>
        </authorList>
    </citation>
    <scope>NUCLEOTIDE SEQUENCE [LARGE SCALE GENOMIC DNA]</scope>
    <source>
        <strain evidence="3">VKM Ac-2052</strain>
    </source>
</reference>
<name>A0A1T4XBC6_9MICO</name>
<evidence type="ECO:0000313" key="2">
    <source>
        <dbReference type="EMBL" id="SKA86972.1"/>
    </source>
</evidence>
<protein>
    <recommendedName>
        <fullName evidence="4">PhiRv1 phage protein</fullName>
    </recommendedName>
</protein>
<organism evidence="2 3">
    <name type="scientific">Agreia bicolorata</name>
    <dbReference type="NCBI Taxonomy" id="110935"/>
    <lineage>
        <taxon>Bacteria</taxon>
        <taxon>Bacillati</taxon>
        <taxon>Actinomycetota</taxon>
        <taxon>Actinomycetes</taxon>
        <taxon>Micrococcales</taxon>
        <taxon>Microbacteriaceae</taxon>
        <taxon>Agreia</taxon>
    </lineage>
</organism>
<evidence type="ECO:0000313" key="3">
    <source>
        <dbReference type="Proteomes" id="UP000189735"/>
    </source>
</evidence>
<proteinExistence type="predicted"/>
<evidence type="ECO:0000256" key="1">
    <source>
        <dbReference type="SAM" id="MobiDB-lite"/>
    </source>
</evidence>
<sequence>MSWTTERAKVASLSRSRNSDDPDLVAARTNLRVARIEDYIERVVNAAPPLTPEQRDRIAALLRPASANE</sequence>
<evidence type="ECO:0008006" key="4">
    <source>
        <dbReference type="Google" id="ProtNLM"/>
    </source>
</evidence>
<dbReference type="EMBL" id="FUYG01000002">
    <property type="protein sequence ID" value="SKA86972.1"/>
    <property type="molecule type" value="Genomic_DNA"/>
</dbReference>